<gene>
    <name evidence="1" type="ORF">MM415B06235_0002</name>
</gene>
<reference evidence="1" key="1">
    <citation type="submission" date="2020-03" db="EMBL/GenBank/DDBJ databases">
        <title>The deep terrestrial virosphere.</title>
        <authorList>
            <person name="Holmfeldt K."/>
            <person name="Nilsson E."/>
            <person name="Simone D."/>
            <person name="Lopez-Fernandez M."/>
            <person name="Wu X."/>
            <person name="de Brujin I."/>
            <person name="Lundin D."/>
            <person name="Andersson A."/>
            <person name="Bertilsson S."/>
            <person name="Dopson M."/>
        </authorList>
    </citation>
    <scope>NUCLEOTIDE SEQUENCE</scope>
    <source>
        <strain evidence="1">MM415B06235</strain>
    </source>
</reference>
<dbReference type="AlphaFoldDB" id="A0A6M3LWZ6"/>
<proteinExistence type="predicted"/>
<sequence length="104" mass="12096">MALDLNSLAIELHLSINILLQSLVDRKIMLKACSKNTCKCSSCVALMRYNNFILNSFDVQNKRLYLTSPSHTETLQEFFPYHGDIFDISAIKQDFLRHRQLKLF</sequence>
<organism evidence="1">
    <name type="scientific">viral metagenome</name>
    <dbReference type="NCBI Taxonomy" id="1070528"/>
    <lineage>
        <taxon>unclassified sequences</taxon>
        <taxon>metagenomes</taxon>
        <taxon>organismal metagenomes</taxon>
    </lineage>
</organism>
<name>A0A6M3LWZ6_9ZZZZ</name>
<accession>A0A6M3LWZ6</accession>
<dbReference type="EMBL" id="MT143495">
    <property type="protein sequence ID" value="QJA97451.1"/>
    <property type="molecule type" value="Genomic_DNA"/>
</dbReference>
<evidence type="ECO:0000313" key="1">
    <source>
        <dbReference type="EMBL" id="QJA97451.1"/>
    </source>
</evidence>
<protein>
    <submittedName>
        <fullName evidence="1">Uncharacterized protein</fullName>
    </submittedName>
</protein>